<dbReference type="SUPFAM" id="SSF54862">
    <property type="entry name" value="4Fe-4S ferredoxins"/>
    <property type="match status" value="1"/>
</dbReference>
<evidence type="ECO:0000313" key="8">
    <source>
        <dbReference type="Proteomes" id="UP000469523"/>
    </source>
</evidence>
<evidence type="ECO:0000256" key="3">
    <source>
        <dbReference type="ARBA" id="ARBA00022723"/>
    </source>
</evidence>
<organism evidence="7 8">
    <name type="scientific">Tissierella pigra</name>
    <dbReference type="NCBI Taxonomy" id="2607614"/>
    <lineage>
        <taxon>Bacteria</taxon>
        <taxon>Bacillati</taxon>
        <taxon>Bacillota</taxon>
        <taxon>Tissierellia</taxon>
        <taxon>Tissierellales</taxon>
        <taxon>Tissierellaceae</taxon>
        <taxon>Tissierella</taxon>
    </lineage>
</organism>
<feature type="domain" description="4Fe-4S ferredoxin-type" evidence="6">
    <location>
        <begin position="566"/>
        <end position="595"/>
    </location>
</feature>
<dbReference type="Proteomes" id="UP000469523">
    <property type="component" value="Unassembled WGS sequence"/>
</dbReference>
<dbReference type="SUPFAM" id="SSF142984">
    <property type="entry name" value="Nqo1 middle domain-like"/>
    <property type="match status" value="1"/>
</dbReference>
<dbReference type="SMART" id="SM00928">
    <property type="entry name" value="NADH_4Fe-4S"/>
    <property type="match status" value="1"/>
</dbReference>
<comment type="similarity">
    <text evidence="1">Belongs to the complex I 51 kDa subunit family.</text>
</comment>
<sequence length="623" mass="67710">MTIASIQELMDVSKAFKNSLDKQYKQVLVCGGTGCVAGGSLEIYAEIKRLIEEKGILADVELYEENEGIGIKKSGCHGFCEAGPLVRIEPDKFLYLKVKLEDCEEIVNTTLVEGKPIERLMYSKDNKVYHQQEEIPFYKSQTRVVLEHCGHIDAESIEEYIAYGGYQALAKALDTMTPEEVCKEISDANLRGRGGGGYPAGKKWLQVLSYDSDMKYVVCNGDEGDPGAFMDRSLMEGDPHNIIEGMAIAAYATGASEGYIYVRAEYPLAVARLNKAIEQARKIGLLGKNILGTSLNFELHVNQGAGAFVCGEGSALIASIEGERGMPRVKAKRTVEEGLWRKPTVLNNVETFANVRHIIMNGAEWYKSYGTKGSPGTKAFALTGNVNNTGLIEVPMGTTLREIIFNIGGGIKDNKGFKAVQIGGPSGGCLTEEHLDMSLDFDSLTDAGAMIGSGGMVIMDEDTCMVEVARFFMNFTQNESCGKCVPCREGTKIMLNILEKIVSGQGTVEDLDLLEEMADTITNTALCGLGKTAANPVVSSLKYFKDEYLDHVENKRCSTKTCQGLKVIEISSELCKGCSKCSRICPVGAISGKIKEPFEIDQNKCIKCGACIESCAFAAIREA</sequence>
<accession>A0A6N7XX60</accession>
<keyword evidence="8" id="KW-1185">Reference proteome</keyword>
<keyword evidence="4" id="KW-0408">Iron</keyword>
<feature type="domain" description="4Fe-4S ferredoxin-type" evidence="6">
    <location>
        <begin position="596"/>
        <end position="623"/>
    </location>
</feature>
<dbReference type="CDD" id="cd02980">
    <property type="entry name" value="TRX_Fd_family"/>
    <property type="match status" value="1"/>
</dbReference>
<dbReference type="PROSITE" id="PS00645">
    <property type="entry name" value="COMPLEX1_51K_2"/>
    <property type="match status" value="1"/>
</dbReference>
<evidence type="ECO:0000259" key="6">
    <source>
        <dbReference type="PROSITE" id="PS51379"/>
    </source>
</evidence>
<dbReference type="Gene3D" id="3.30.70.20">
    <property type="match status" value="1"/>
</dbReference>
<dbReference type="InterPro" id="IPR017900">
    <property type="entry name" value="4Fe4S_Fe_S_CS"/>
</dbReference>
<comment type="caution">
    <text evidence="7">The sequence shown here is derived from an EMBL/GenBank/DDBJ whole genome shotgun (WGS) entry which is preliminary data.</text>
</comment>
<dbReference type="GO" id="GO:0010181">
    <property type="term" value="F:FMN binding"/>
    <property type="evidence" value="ECO:0007669"/>
    <property type="project" value="InterPro"/>
</dbReference>
<dbReference type="Gene3D" id="6.10.250.1450">
    <property type="match status" value="1"/>
</dbReference>
<keyword evidence="2" id="KW-0004">4Fe-4S</keyword>
<dbReference type="GO" id="GO:0046872">
    <property type="term" value="F:metal ion binding"/>
    <property type="evidence" value="ECO:0007669"/>
    <property type="project" value="UniProtKB-KW"/>
</dbReference>
<dbReference type="Pfam" id="PF10589">
    <property type="entry name" value="NADH_4Fe-4S"/>
    <property type="match status" value="1"/>
</dbReference>
<dbReference type="InterPro" id="IPR019554">
    <property type="entry name" value="Soluble_ligand-bd"/>
</dbReference>
<dbReference type="InterPro" id="IPR011538">
    <property type="entry name" value="Nuo51_FMN-bd"/>
</dbReference>
<dbReference type="Pfam" id="PF13237">
    <property type="entry name" value="Fer4_10"/>
    <property type="match status" value="1"/>
</dbReference>
<dbReference type="InterPro" id="IPR037225">
    <property type="entry name" value="Nuo51_FMN-bd_sf"/>
</dbReference>
<dbReference type="EMBL" id="VUNQ01000003">
    <property type="protein sequence ID" value="MSU00390.1"/>
    <property type="molecule type" value="Genomic_DNA"/>
</dbReference>
<dbReference type="PROSITE" id="PS51379">
    <property type="entry name" value="4FE4S_FER_2"/>
    <property type="match status" value="2"/>
</dbReference>
<dbReference type="InterPro" id="IPR037207">
    <property type="entry name" value="Nuop51_4Fe4S-bd_sf"/>
</dbReference>
<reference evidence="7 8" key="1">
    <citation type="submission" date="2019-09" db="EMBL/GenBank/DDBJ databases">
        <title>In-depth cultivation of the pig gut microbiome towards novel bacterial diversity and tailored functional studies.</title>
        <authorList>
            <person name="Wylensek D."/>
            <person name="Hitch T.C.A."/>
            <person name="Clavel T."/>
        </authorList>
    </citation>
    <scope>NUCLEOTIDE SEQUENCE [LARGE SCALE GENOMIC DNA]</scope>
    <source>
        <strain evidence="7 8">WCA3-693-APC-4?</strain>
    </source>
</reference>
<dbReference type="PANTHER" id="PTHR43578">
    <property type="entry name" value="NADH-QUINONE OXIDOREDUCTASE SUBUNIT F"/>
    <property type="match status" value="1"/>
</dbReference>
<dbReference type="InterPro" id="IPR001949">
    <property type="entry name" value="NADH-UbQ_OxRdtase_51kDa_CS"/>
</dbReference>
<dbReference type="SUPFAM" id="SSF52833">
    <property type="entry name" value="Thioredoxin-like"/>
    <property type="match status" value="1"/>
</dbReference>
<dbReference type="GO" id="GO:0008137">
    <property type="term" value="F:NADH dehydrogenase (ubiquinone) activity"/>
    <property type="evidence" value="ECO:0007669"/>
    <property type="project" value="InterPro"/>
</dbReference>
<dbReference type="Pfam" id="PF10531">
    <property type="entry name" value="SLBB"/>
    <property type="match status" value="1"/>
</dbReference>
<protein>
    <submittedName>
        <fullName evidence="7">NADH-quinone oxidoreductase subunit NuoF</fullName>
    </submittedName>
</protein>
<evidence type="ECO:0000256" key="1">
    <source>
        <dbReference type="ARBA" id="ARBA00007523"/>
    </source>
</evidence>
<dbReference type="GO" id="GO:0051539">
    <property type="term" value="F:4 iron, 4 sulfur cluster binding"/>
    <property type="evidence" value="ECO:0007669"/>
    <property type="project" value="UniProtKB-KW"/>
</dbReference>
<evidence type="ECO:0000313" key="7">
    <source>
        <dbReference type="EMBL" id="MSU00390.1"/>
    </source>
</evidence>
<dbReference type="Gene3D" id="3.10.20.600">
    <property type="match status" value="1"/>
</dbReference>
<dbReference type="PROSITE" id="PS00198">
    <property type="entry name" value="4FE4S_FER_1"/>
    <property type="match status" value="1"/>
</dbReference>
<dbReference type="FunFam" id="1.20.1440.230:FF:000001">
    <property type="entry name" value="Mitochondrial NADH dehydrogenase flavoprotein 1"/>
    <property type="match status" value="1"/>
</dbReference>
<dbReference type="FunFam" id="3.40.50.11540:FF:000001">
    <property type="entry name" value="NADH dehydrogenase [ubiquinone] flavoprotein 1, mitochondrial"/>
    <property type="match status" value="1"/>
</dbReference>
<keyword evidence="5" id="KW-0411">Iron-sulfur</keyword>
<dbReference type="InterPro" id="IPR019575">
    <property type="entry name" value="Nuop51_4Fe4S-bd"/>
</dbReference>
<dbReference type="SUPFAM" id="SSF140490">
    <property type="entry name" value="Nqo1C-terminal domain-like"/>
    <property type="match status" value="1"/>
</dbReference>
<dbReference type="InterPro" id="IPR036249">
    <property type="entry name" value="Thioredoxin-like_sf"/>
</dbReference>
<dbReference type="InterPro" id="IPR017896">
    <property type="entry name" value="4Fe4S_Fe-S-bd"/>
</dbReference>
<dbReference type="AlphaFoldDB" id="A0A6N7XX60"/>
<dbReference type="PANTHER" id="PTHR43578:SF3">
    <property type="entry name" value="NADH-QUINONE OXIDOREDUCTASE SUBUNIT F"/>
    <property type="match status" value="1"/>
</dbReference>
<dbReference type="Gene3D" id="1.20.1440.230">
    <property type="entry name" value="NADH-ubiquinone oxidoreductase 51kDa subunit, iron-sulphur binding domain"/>
    <property type="match status" value="1"/>
</dbReference>
<dbReference type="Gene3D" id="3.40.30.10">
    <property type="entry name" value="Glutaredoxin"/>
    <property type="match status" value="1"/>
</dbReference>
<gene>
    <name evidence="7" type="ORF">FYJ83_02780</name>
</gene>
<name>A0A6N7XX60_9FIRM</name>
<dbReference type="Pfam" id="PF01512">
    <property type="entry name" value="Complex1_51K"/>
    <property type="match status" value="1"/>
</dbReference>
<dbReference type="Gene3D" id="3.40.50.11540">
    <property type="entry name" value="NADH-ubiquinone oxidoreductase 51kDa subunit"/>
    <property type="match status" value="1"/>
</dbReference>
<dbReference type="SUPFAM" id="SSF142019">
    <property type="entry name" value="Nqo1 FMN-binding domain-like"/>
    <property type="match status" value="1"/>
</dbReference>
<dbReference type="RefSeq" id="WP_154438816.1">
    <property type="nucleotide sequence ID" value="NZ_VUNQ01000003.1"/>
</dbReference>
<evidence type="ECO:0000256" key="5">
    <source>
        <dbReference type="ARBA" id="ARBA00023014"/>
    </source>
</evidence>
<proteinExistence type="inferred from homology"/>
<evidence type="ECO:0000256" key="2">
    <source>
        <dbReference type="ARBA" id="ARBA00022485"/>
    </source>
</evidence>
<evidence type="ECO:0000256" key="4">
    <source>
        <dbReference type="ARBA" id="ARBA00023004"/>
    </source>
</evidence>
<keyword evidence="3" id="KW-0479">Metal-binding</keyword>